<dbReference type="EMBL" id="KQ241677">
    <property type="protein sequence ID" value="KNC85912.1"/>
    <property type="molecule type" value="Genomic_DNA"/>
</dbReference>
<evidence type="ECO:0000259" key="1">
    <source>
        <dbReference type="Pfam" id="PF02978"/>
    </source>
</evidence>
<dbReference type="GO" id="GO:0030942">
    <property type="term" value="F:endoplasmic reticulum signal peptide binding"/>
    <property type="evidence" value="ECO:0007669"/>
    <property type="project" value="TreeGrafter"/>
</dbReference>
<dbReference type="GeneID" id="25902409"/>
<dbReference type="Gene3D" id="1.10.260.30">
    <property type="entry name" value="Signal recognition particle, SRP54 subunit, M-domain"/>
    <property type="match status" value="1"/>
</dbReference>
<feature type="domain" description="Signal recognition particle SRP54 subunit M-domain" evidence="1">
    <location>
        <begin position="5"/>
        <end position="107"/>
    </location>
</feature>
<accession>A0A0L0GA49</accession>
<dbReference type="eggNOG" id="KOG0780">
    <property type="taxonomic scope" value="Eukaryota"/>
</dbReference>
<gene>
    <name evidence="2" type="ORF">SARC_01905</name>
</gene>
<keyword evidence="3" id="KW-1185">Reference proteome</keyword>
<dbReference type="InterPro" id="IPR004125">
    <property type="entry name" value="Signal_recog_particle_SRP54_M"/>
</dbReference>
<name>A0A0L0GA49_9EUKA</name>
<sequence length="119" mass="13413">MQAGQFTLRDMYEQYQNIMKMGPMSKIMGMIPGMADIMPDGGEEMSQKRLRRQMTIMDSMNNAELDSDGKVFYREPTRMLRLAKGSGTSVSAVQETLDGYNTFANMVKKMGGIQNMMGM</sequence>
<dbReference type="InterPro" id="IPR036891">
    <property type="entry name" value="Signal_recog_part_SRP54_M_sf"/>
</dbReference>
<evidence type="ECO:0000313" key="3">
    <source>
        <dbReference type="Proteomes" id="UP000054560"/>
    </source>
</evidence>
<dbReference type="GO" id="GO:0006616">
    <property type="term" value="P:SRP-dependent cotranslational protein targeting to membrane, translocation"/>
    <property type="evidence" value="ECO:0007669"/>
    <property type="project" value="TreeGrafter"/>
</dbReference>
<dbReference type="PANTHER" id="PTHR11564">
    <property type="entry name" value="SIGNAL RECOGNITION PARTICLE 54K PROTEIN SRP54"/>
    <property type="match status" value="1"/>
</dbReference>
<dbReference type="GO" id="GO:0005829">
    <property type="term" value="C:cytosol"/>
    <property type="evidence" value="ECO:0007669"/>
    <property type="project" value="TreeGrafter"/>
</dbReference>
<dbReference type="GO" id="GO:0008312">
    <property type="term" value="F:7S RNA binding"/>
    <property type="evidence" value="ECO:0007669"/>
    <property type="project" value="InterPro"/>
</dbReference>
<dbReference type="SUPFAM" id="SSF47446">
    <property type="entry name" value="Signal peptide-binding domain"/>
    <property type="match status" value="1"/>
</dbReference>
<dbReference type="Proteomes" id="UP000054560">
    <property type="component" value="Unassembled WGS sequence"/>
</dbReference>
<dbReference type="AlphaFoldDB" id="A0A0L0GA49"/>
<reference evidence="2 3" key="1">
    <citation type="submission" date="2011-02" db="EMBL/GenBank/DDBJ databases">
        <title>The Genome Sequence of Sphaeroforma arctica JP610.</title>
        <authorList>
            <consortium name="The Broad Institute Genome Sequencing Platform"/>
            <person name="Russ C."/>
            <person name="Cuomo C."/>
            <person name="Young S.K."/>
            <person name="Zeng Q."/>
            <person name="Gargeya S."/>
            <person name="Alvarado L."/>
            <person name="Berlin A."/>
            <person name="Chapman S.B."/>
            <person name="Chen Z."/>
            <person name="Freedman E."/>
            <person name="Gellesch M."/>
            <person name="Goldberg J."/>
            <person name="Griggs A."/>
            <person name="Gujja S."/>
            <person name="Heilman E."/>
            <person name="Heiman D."/>
            <person name="Howarth C."/>
            <person name="Mehta T."/>
            <person name="Neiman D."/>
            <person name="Pearson M."/>
            <person name="Roberts A."/>
            <person name="Saif S."/>
            <person name="Shea T."/>
            <person name="Shenoy N."/>
            <person name="Sisk P."/>
            <person name="Stolte C."/>
            <person name="Sykes S."/>
            <person name="White J."/>
            <person name="Yandava C."/>
            <person name="Burger G."/>
            <person name="Gray M.W."/>
            <person name="Holland P.W.H."/>
            <person name="King N."/>
            <person name="Lang F.B.F."/>
            <person name="Roger A.J."/>
            <person name="Ruiz-Trillo I."/>
            <person name="Haas B."/>
            <person name="Nusbaum C."/>
            <person name="Birren B."/>
        </authorList>
    </citation>
    <scope>NUCLEOTIDE SEQUENCE [LARGE SCALE GENOMIC DNA]</scope>
    <source>
        <strain evidence="2 3">JP610</strain>
    </source>
</reference>
<protein>
    <submittedName>
        <fullName evidence="2">Signal peptide binding domain-containing protein</fullName>
    </submittedName>
</protein>
<dbReference type="GO" id="GO:0005786">
    <property type="term" value="C:signal recognition particle, endoplasmic reticulum targeting"/>
    <property type="evidence" value="ECO:0007669"/>
    <property type="project" value="TreeGrafter"/>
</dbReference>
<dbReference type="InterPro" id="IPR022941">
    <property type="entry name" value="SRP54"/>
</dbReference>
<dbReference type="OrthoDB" id="10250817at2759"/>
<proteinExistence type="predicted"/>
<dbReference type="GO" id="GO:0005525">
    <property type="term" value="F:GTP binding"/>
    <property type="evidence" value="ECO:0007669"/>
    <property type="project" value="InterPro"/>
</dbReference>
<dbReference type="PANTHER" id="PTHR11564:SF5">
    <property type="entry name" value="SIGNAL RECOGNITION PARTICLE SUBUNIT SRP54"/>
    <property type="match status" value="1"/>
</dbReference>
<dbReference type="RefSeq" id="XP_014159814.1">
    <property type="nucleotide sequence ID" value="XM_014304339.1"/>
</dbReference>
<dbReference type="STRING" id="667725.A0A0L0GA49"/>
<evidence type="ECO:0000313" key="2">
    <source>
        <dbReference type="EMBL" id="KNC85912.1"/>
    </source>
</evidence>
<dbReference type="GO" id="GO:0003924">
    <property type="term" value="F:GTPase activity"/>
    <property type="evidence" value="ECO:0007669"/>
    <property type="project" value="InterPro"/>
</dbReference>
<dbReference type="Pfam" id="PF02978">
    <property type="entry name" value="SRP_SPB"/>
    <property type="match status" value="1"/>
</dbReference>
<organism evidence="2 3">
    <name type="scientific">Sphaeroforma arctica JP610</name>
    <dbReference type="NCBI Taxonomy" id="667725"/>
    <lineage>
        <taxon>Eukaryota</taxon>
        <taxon>Ichthyosporea</taxon>
        <taxon>Ichthyophonida</taxon>
        <taxon>Sphaeroforma</taxon>
    </lineage>
</organism>